<evidence type="ECO:0000313" key="2">
    <source>
        <dbReference type="EMBL" id="KDR22600.1"/>
    </source>
</evidence>
<organism evidence="2 3">
    <name type="scientific">Zootermopsis nevadensis</name>
    <name type="common">Dampwood termite</name>
    <dbReference type="NCBI Taxonomy" id="136037"/>
    <lineage>
        <taxon>Eukaryota</taxon>
        <taxon>Metazoa</taxon>
        <taxon>Ecdysozoa</taxon>
        <taxon>Arthropoda</taxon>
        <taxon>Hexapoda</taxon>
        <taxon>Insecta</taxon>
        <taxon>Pterygota</taxon>
        <taxon>Neoptera</taxon>
        <taxon>Polyneoptera</taxon>
        <taxon>Dictyoptera</taxon>
        <taxon>Blattodea</taxon>
        <taxon>Blattoidea</taxon>
        <taxon>Termitoidae</taxon>
        <taxon>Termopsidae</taxon>
        <taxon>Zootermopsis</taxon>
    </lineage>
</organism>
<evidence type="ECO:0000256" key="1">
    <source>
        <dbReference type="SAM" id="MobiDB-lite"/>
    </source>
</evidence>
<dbReference type="EMBL" id="KK852498">
    <property type="protein sequence ID" value="KDR22600.1"/>
    <property type="molecule type" value="Genomic_DNA"/>
</dbReference>
<dbReference type="Proteomes" id="UP000027135">
    <property type="component" value="Unassembled WGS sequence"/>
</dbReference>
<feature type="region of interest" description="Disordered" evidence="1">
    <location>
        <begin position="1"/>
        <end position="33"/>
    </location>
</feature>
<gene>
    <name evidence="2" type="ORF">L798_12730</name>
</gene>
<proteinExistence type="predicted"/>
<sequence>MPDSSCQDEKQTDNRIGSYRTLEQQRRGSNFRHPPFFVASYAKTWTEDKRTLWALT</sequence>
<protein>
    <submittedName>
        <fullName evidence="2">Uncharacterized protein</fullName>
    </submittedName>
</protein>
<dbReference type="InParanoid" id="A0A067RPQ1"/>
<name>A0A067RPQ1_ZOONE</name>
<accession>A0A067RPQ1</accession>
<keyword evidence="3" id="KW-1185">Reference proteome</keyword>
<evidence type="ECO:0000313" key="3">
    <source>
        <dbReference type="Proteomes" id="UP000027135"/>
    </source>
</evidence>
<reference evidence="2 3" key="1">
    <citation type="journal article" date="2014" name="Nat. Commun.">
        <title>Molecular traces of alternative social organization in a termite genome.</title>
        <authorList>
            <person name="Terrapon N."/>
            <person name="Li C."/>
            <person name="Robertson H.M."/>
            <person name="Ji L."/>
            <person name="Meng X."/>
            <person name="Booth W."/>
            <person name="Chen Z."/>
            <person name="Childers C.P."/>
            <person name="Glastad K.M."/>
            <person name="Gokhale K."/>
            <person name="Gowin J."/>
            <person name="Gronenberg W."/>
            <person name="Hermansen R.A."/>
            <person name="Hu H."/>
            <person name="Hunt B.G."/>
            <person name="Huylmans A.K."/>
            <person name="Khalil S.M."/>
            <person name="Mitchell R.D."/>
            <person name="Munoz-Torres M.C."/>
            <person name="Mustard J.A."/>
            <person name="Pan H."/>
            <person name="Reese J.T."/>
            <person name="Scharf M.E."/>
            <person name="Sun F."/>
            <person name="Vogel H."/>
            <person name="Xiao J."/>
            <person name="Yang W."/>
            <person name="Yang Z."/>
            <person name="Yang Z."/>
            <person name="Zhou J."/>
            <person name="Zhu J."/>
            <person name="Brent C.S."/>
            <person name="Elsik C.G."/>
            <person name="Goodisman M.A."/>
            <person name="Liberles D.A."/>
            <person name="Roe R.M."/>
            <person name="Vargo E.L."/>
            <person name="Vilcinskas A."/>
            <person name="Wang J."/>
            <person name="Bornberg-Bauer E."/>
            <person name="Korb J."/>
            <person name="Zhang G."/>
            <person name="Liebig J."/>
        </authorList>
    </citation>
    <scope>NUCLEOTIDE SEQUENCE [LARGE SCALE GENOMIC DNA]</scope>
    <source>
        <tissue evidence="2">Whole organism</tissue>
    </source>
</reference>
<dbReference type="AlphaFoldDB" id="A0A067RPQ1"/>